<dbReference type="InterPro" id="IPR002347">
    <property type="entry name" value="SDR_fam"/>
</dbReference>
<dbReference type="FunFam" id="3.40.50.720:FF:000084">
    <property type="entry name" value="Short-chain dehydrogenase reductase"/>
    <property type="match status" value="1"/>
</dbReference>
<dbReference type="InterPro" id="IPR036291">
    <property type="entry name" value="NAD(P)-bd_dom_sf"/>
</dbReference>
<dbReference type="EMBL" id="CP031417">
    <property type="protein sequence ID" value="AXK83144.1"/>
    <property type="molecule type" value="Genomic_DNA"/>
</dbReference>
<name>A0A346A1U7_9HYPH</name>
<evidence type="ECO:0000313" key="2">
    <source>
        <dbReference type="EMBL" id="AXK83144.1"/>
    </source>
</evidence>
<organism evidence="2 3">
    <name type="scientific">Pseudolabrys taiwanensis</name>
    <dbReference type="NCBI Taxonomy" id="331696"/>
    <lineage>
        <taxon>Bacteria</taxon>
        <taxon>Pseudomonadati</taxon>
        <taxon>Pseudomonadota</taxon>
        <taxon>Alphaproteobacteria</taxon>
        <taxon>Hyphomicrobiales</taxon>
        <taxon>Xanthobacteraceae</taxon>
        <taxon>Pseudolabrys</taxon>
    </lineage>
</organism>
<sequence>MDLGIKGRTALVTAASRGIGRACALSLAAEGCNLAICARGDEELQKTAAEIRAQTGVQVLAHTADLSSLDDLQKLVAKTESTFGGIDILVAICGSPKRGSFDDITDEDLTNAFAATVLSLARLVRLVTPSMRAHKWGRVVTVQSRSVRETIPELFASNSTRPGAAGLMKNMSRELAADGVLFNTIVPGRIMTDRFLGGVESSKLGAEAYLKSKIGDVPVQRFGTPEDIAGVVTFLASEKAAYVNGAAIPVDGGVIRGI</sequence>
<reference evidence="2 3" key="1">
    <citation type="submission" date="2018-07" db="EMBL/GenBank/DDBJ databases">
        <authorList>
            <person name="Quirk P.G."/>
            <person name="Krulwich T.A."/>
        </authorList>
    </citation>
    <scope>NUCLEOTIDE SEQUENCE [LARGE SCALE GENOMIC DNA]</scope>
    <source>
        <strain evidence="2 3">CC-BB4</strain>
    </source>
</reference>
<gene>
    <name evidence="2" type="ORF">DW352_23070</name>
</gene>
<dbReference type="Proteomes" id="UP000254889">
    <property type="component" value="Chromosome"/>
</dbReference>
<proteinExistence type="inferred from homology"/>
<dbReference type="CDD" id="cd05344">
    <property type="entry name" value="BKR_like_SDR_like"/>
    <property type="match status" value="1"/>
</dbReference>
<dbReference type="InterPro" id="IPR050259">
    <property type="entry name" value="SDR"/>
</dbReference>
<dbReference type="PRINTS" id="PR00081">
    <property type="entry name" value="GDHRDH"/>
</dbReference>
<keyword evidence="3" id="KW-1185">Reference proteome</keyword>
<dbReference type="PANTHER" id="PTHR42879">
    <property type="entry name" value="3-OXOACYL-(ACYL-CARRIER-PROTEIN) REDUCTASE"/>
    <property type="match status" value="1"/>
</dbReference>
<dbReference type="RefSeq" id="WP_115693523.1">
    <property type="nucleotide sequence ID" value="NZ_CP031417.1"/>
</dbReference>
<dbReference type="Gene3D" id="3.40.50.720">
    <property type="entry name" value="NAD(P)-binding Rossmann-like Domain"/>
    <property type="match status" value="1"/>
</dbReference>
<dbReference type="KEGG" id="ptaw:DW352_23070"/>
<protein>
    <submittedName>
        <fullName evidence="2">SDR family NAD(P)-dependent oxidoreductase</fullName>
    </submittedName>
</protein>
<dbReference type="SUPFAM" id="SSF51735">
    <property type="entry name" value="NAD(P)-binding Rossmann-fold domains"/>
    <property type="match status" value="1"/>
</dbReference>
<dbReference type="OrthoDB" id="9793325at2"/>
<dbReference type="AlphaFoldDB" id="A0A346A1U7"/>
<evidence type="ECO:0000313" key="3">
    <source>
        <dbReference type="Proteomes" id="UP000254889"/>
    </source>
</evidence>
<dbReference type="Pfam" id="PF13561">
    <property type="entry name" value="adh_short_C2"/>
    <property type="match status" value="1"/>
</dbReference>
<evidence type="ECO:0000256" key="1">
    <source>
        <dbReference type="ARBA" id="ARBA00006484"/>
    </source>
</evidence>
<dbReference type="PANTHER" id="PTHR42879:SF6">
    <property type="entry name" value="NADPH-DEPENDENT REDUCTASE BACG"/>
    <property type="match status" value="1"/>
</dbReference>
<accession>A0A346A1U7</accession>
<comment type="similarity">
    <text evidence="1">Belongs to the short-chain dehydrogenases/reductases (SDR) family.</text>
</comment>